<dbReference type="GO" id="GO:0016491">
    <property type="term" value="F:oxidoreductase activity"/>
    <property type="evidence" value="ECO:0007669"/>
    <property type="project" value="InterPro"/>
</dbReference>
<dbReference type="PROSITE" id="PS51002">
    <property type="entry name" value="CYTB_NTER"/>
    <property type="match status" value="1"/>
</dbReference>
<sequence>MLFRRRRERAARAVRDAAATGFTVLDRRLPAAETARQLLRKAFPDHWSYLLGELALYSLVVLLLTGSWLTLFFDASMAETVYEGSYAPLRGLRMSQAYASTVGISFDVRGGLLIRQVHHWAALVFVAAAAVHMLRIFFTGAFRRPREANWAIGVTLFMLALFEGFCGYSLPDDLLSGTGLRTANTIVMSLPVVGTYLSWFIWHGAFPGTSLVPRLFIVHVLFVPGALLALVAVHLFLVVYLKHTQWAARGKTNRNAVGQPFFPQFTARSTGLFFIVSGVLVVLGALAQINPVWNYGPYRPDQVASDAQPDWYVGFLEGALRLMPPWENTVAGHTLMANVLVPAVLLPGLLFLLLYAYPLVERWVTGDRGEHHLCDRPRDRPTRTAFGAAAVTCYALLLVAGGNDVIAYTFRVSVEGLTWWLRILVLAGPVAAFLVTKRLCLALQARDRRRLEEGEETGDVAQSVYGGLGESRRPLPAADRYRLLVRDVPLPLEPARRPVTRRRRLREALSTWYYRDRVEMPVTEEQRAQISGRLAGPALEEPGPGADTAAAETTQAQAGQEP</sequence>
<keyword evidence="15 19" id="KW-0472">Membrane</keyword>
<evidence type="ECO:0000256" key="10">
    <source>
        <dbReference type="ARBA" id="ARBA00022723"/>
    </source>
</evidence>
<comment type="cofactor">
    <cofactor evidence="1">
        <name>heme</name>
        <dbReference type="ChEBI" id="CHEBI:30413"/>
    </cofactor>
</comment>
<dbReference type="InterPro" id="IPR016174">
    <property type="entry name" value="Di-haem_cyt_TM"/>
</dbReference>
<dbReference type="GO" id="GO:0008121">
    <property type="term" value="F:quinol-cytochrome-c reductase activity"/>
    <property type="evidence" value="ECO:0007669"/>
    <property type="project" value="UniProtKB-EC"/>
</dbReference>
<evidence type="ECO:0000256" key="6">
    <source>
        <dbReference type="ARBA" id="ARBA00022475"/>
    </source>
</evidence>
<evidence type="ECO:0000256" key="1">
    <source>
        <dbReference type="ARBA" id="ARBA00001971"/>
    </source>
</evidence>
<keyword evidence="5" id="KW-0813">Transport</keyword>
<keyword evidence="10" id="KW-0479">Metal-binding</keyword>
<keyword evidence="12" id="KW-0249">Electron transport</keyword>
<comment type="catalytic activity">
    <reaction evidence="16">
        <text>a quinol + 2 Fe(III)-[cytochrome c](out) = a quinone + 2 Fe(II)-[cytochrome c](out) + 2 H(+)(out)</text>
        <dbReference type="Rhea" id="RHEA:11484"/>
        <dbReference type="Rhea" id="RHEA-COMP:10350"/>
        <dbReference type="Rhea" id="RHEA-COMP:14399"/>
        <dbReference type="ChEBI" id="CHEBI:15378"/>
        <dbReference type="ChEBI" id="CHEBI:24646"/>
        <dbReference type="ChEBI" id="CHEBI:29033"/>
        <dbReference type="ChEBI" id="CHEBI:29034"/>
        <dbReference type="ChEBI" id="CHEBI:132124"/>
        <dbReference type="EC" id="7.1.1.8"/>
    </reaction>
</comment>
<feature type="transmembrane region" description="Helical" evidence="19">
    <location>
        <begin position="214"/>
        <end position="241"/>
    </location>
</feature>
<dbReference type="SUPFAM" id="SSF81648">
    <property type="entry name" value="a domain/subunit of cytochrome bc1 complex (Ubiquinol-cytochrome c reductase)"/>
    <property type="match status" value="1"/>
</dbReference>
<keyword evidence="13 19" id="KW-1133">Transmembrane helix</keyword>
<comment type="caution">
    <text evidence="21">The sequence shown here is derived from an EMBL/GenBank/DDBJ whole genome shotgun (WGS) entry which is preliminary data.</text>
</comment>
<evidence type="ECO:0000256" key="9">
    <source>
        <dbReference type="ARBA" id="ARBA00022692"/>
    </source>
</evidence>
<reference evidence="21" key="2">
    <citation type="submission" date="2020-09" db="EMBL/GenBank/DDBJ databases">
        <authorList>
            <person name="Sun Q."/>
            <person name="Ohkuma M."/>
        </authorList>
    </citation>
    <scope>NUCLEOTIDE SEQUENCE</scope>
    <source>
        <strain evidence="21">JCM 4059</strain>
    </source>
</reference>
<dbReference type="PANTHER" id="PTHR19271">
    <property type="entry name" value="CYTOCHROME B"/>
    <property type="match status" value="1"/>
</dbReference>
<dbReference type="RefSeq" id="WP_190131602.1">
    <property type="nucleotide sequence ID" value="NZ_BNBD01000010.1"/>
</dbReference>
<dbReference type="InterPro" id="IPR036150">
    <property type="entry name" value="Cyt_b/b6_C_sf"/>
</dbReference>
<dbReference type="GO" id="GO:0022904">
    <property type="term" value="P:respiratory electron transport chain"/>
    <property type="evidence" value="ECO:0007669"/>
    <property type="project" value="InterPro"/>
</dbReference>
<feature type="region of interest" description="Disordered" evidence="18">
    <location>
        <begin position="528"/>
        <end position="562"/>
    </location>
</feature>
<dbReference type="PANTHER" id="PTHR19271:SF16">
    <property type="entry name" value="CYTOCHROME B"/>
    <property type="match status" value="1"/>
</dbReference>
<dbReference type="AlphaFoldDB" id="A0A919EF39"/>
<reference evidence="21" key="1">
    <citation type="journal article" date="2014" name="Int. J. Syst. Evol. Microbiol.">
        <title>Complete genome sequence of Corynebacterium casei LMG S-19264T (=DSM 44701T), isolated from a smear-ripened cheese.</title>
        <authorList>
            <consortium name="US DOE Joint Genome Institute (JGI-PGF)"/>
            <person name="Walter F."/>
            <person name="Albersmeier A."/>
            <person name="Kalinowski J."/>
            <person name="Ruckert C."/>
        </authorList>
    </citation>
    <scope>NUCLEOTIDE SEQUENCE</scope>
    <source>
        <strain evidence="21">JCM 4059</strain>
    </source>
</reference>
<name>A0A919EF39_9ACTN</name>
<dbReference type="GO" id="GO:0005886">
    <property type="term" value="C:plasma membrane"/>
    <property type="evidence" value="ECO:0007669"/>
    <property type="project" value="UniProtKB-SubCell"/>
</dbReference>
<evidence type="ECO:0000256" key="12">
    <source>
        <dbReference type="ARBA" id="ARBA00022982"/>
    </source>
</evidence>
<feature type="transmembrane region" description="Helical" evidence="19">
    <location>
        <begin position="335"/>
        <end position="360"/>
    </location>
</feature>
<evidence type="ECO:0000256" key="18">
    <source>
        <dbReference type="SAM" id="MobiDB-lite"/>
    </source>
</evidence>
<proteinExistence type="predicted"/>
<evidence type="ECO:0000256" key="14">
    <source>
        <dbReference type="ARBA" id="ARBA00023004"/>
    </source>
</evidence>
<accession>A0A919EF39</accession>
<keyword evidence="8" id="KW-0679">Respiratory chain</keyword>
<evidence type="ECO:0000313" key="21">
    <source>
        <dbReference type="EMBL" id="GHF59686.1"/>
    </source>
</evidence>
<dbReference type="Proteomes" id="UP000638313">
    <property type="component" value="Unassembled WGS sequence"/>
</dbReference>
<dbReference type="Pfam" id="PF13631">
    <property type="entry name" value="Cytochrom_B_N_2"/>
    <property type="match status" value="1"/>
</dbReference>
<dbReference type="EC" id="7.1.1.8" evidence="3"/>
<evidence type="ECO:0000256" key="19">
    <source>
        <dbReference type="SAM" id="Phobius"/>
    </source>
</evidence>
<evidence type="ECO:0000256" key="11">
    <source>
        <dbReference type="ARBA" id="ARBA00022967"/>
    </source>
</evidence>
<feature type="domain" description="Cytochrome b/b6 N-terminal region profile" evidence="20">
    <location>
        <begin position="21"/>
        <end position="247"/>
    </location>
</feature>
<evidence type="ECO:0000256" key="7">
    <source>
        <dbReference type="ARBA" id="ARBA00022617"/>
    </source>
</evidence>
<evidence type="ECO:0000256" key="16">
    <source>
        <dbReference type="ARBA" id="ARBA00029351"/>
    </source>
</evidence>
<dbReference type="FunFam" id="1.20.810.10:FF:000007">
    <property type="entry name" value="Ubiquinol-cytochrome C reductase B subunit"/>
    <property type="match status" value="1"/>
</dbReference>
<organism evidence="21 22">
    <name type="scientific">Streptomyces mashuensis</name>
    <dbReference type="NCBI Taxonomy" id="33904"/>
    <lineage>
        <taxon>Bacteria</taxon>
        <taxon>Bacillati</taxon>
        <taxon>Actinomycetota</taxon>
        <taxon>Actinomycetes</taxon>
        <taxon>Kitasatosporales</taxon>
        <taxon>Streptomycetaceae</taxon>
        <taxon>Streptomyces</taxon>
    </lineage>
</organism>
<feature type="transmembrane region" description="Helical" evidence="19">
    <location>
        <begin position="47"/>
        <end position="71"/>
    </location>
</feature>
<evidence type="ECO:0000256" key="13">
    <source>
        <dbReference type="ARBA" id="ARBA00022989"/>
    </source>
</evidence>
<keyword evidence="11" id="KW-1278">Translocase</keyword>
<feature type="transmembrane region" description="Helical" evidence="19">
    <location>
        <begin position="271"/>
        <end position="289"/>
    </location>
</feature>
<evidence type="ECO:0000259" key="20">
    <source>
        <dbReference type="PROSITE" id="PS51002"/>
    </source>
</evidence>
<evidence type="ECO:0000256" key="15">
    <source>
        <dbReference type="ARBA" id="ARBA00023136"/>
    </source>
</evidence>
<keyword evidence="6" id="KW-1003">Cell membrane</keyword>
<evidence type="ECO:0000256" key="8">
    <source>
        <dbReference type="ARBA" id="ARBA00022660"/>
    </source>
</evidence>
<evidence type="ECO:0000256" key="2">
    <source>
        <dbReference type="ARBA" id="ARBA00004651"/>
    </source>
</evidence>
<feature type="transmembrane region" description="Helical" evidence="19">
    <location>
        <begin position="419"/>
        <end position="440"/>
    </location>
</feature>
<keyword evidence="7" id="KW-0349">Heme</keyword>
<feature type="transmembrane region" description="Helical" evidence="19">
    <location>
        <begin position="120"/>
        <end position="138"/>
    </location>
</feature>
<comment type="subcellular location">
    <subcellularLocation>
        <location evidence="2">Cell membrane</location>
        <topology evidence="2">Multi-pass membrane protein</topology>
    </subcellularLocation>
</comment>
<evidence type="ECO:0000313" key="22">
    <source>
        <dbReference type="Proteomes" id="UP000638313"/>
    </source>
</evidence>
<evidence type="ECO:0000256" key="3">
    <source>
        <dbReference type="ARBA" id="ARBA00012951"/>
    </source>
</evidence>
<dbReference type="InterPro" id="IPR005797">
    <property type="entry name" value="Cyt_b/b6_N"/>
</dbReference>
<feature type="transmembrane region" description="Helical" evidence="19">
    <location>
        <begin position="150"/>
        <end position="170"/>
    </location>
</feature>
<gene>
    <name evidence="21" type="ORF">GCM10010218_46550</name>
</gene>
<evidence type="ECO:0000256" key="4">
    <source>
        <dbReference type="ARBA" id="ARBA00016116"/>
    </source>
</evidence>
<feature type="compositionally biased region" description="Low complexity" evidence="18">
    <location>
        <begin position="545"/>
        <end position="562"/>
    </location>
</feature>
<dbReference type="EMBL" id="BNBD01000010">
    <property type="protein sequence ID" value="GHF59686.1"/>
    <property type="molecule type" value="Genomic_DNA"/>
</dbReference>
<protein>
    <recommendedName>
        <fullName evidence="4">Cytochrome bc1 complex cytochrome b subunit</fullName>
        <ecNumber evidence="3">7.1.1.8</ecNumber>
    </recommendedName>
    <alternativeName>
        <fullName evidence="17">Cytochrome bc1 reductase complex subunit QcrB</fullName>
    </alternativeName>
</protein>
<evidence type="ECO:0000256" key="5">
    <source>
        <dbReference type="ARBA" id="ARBA00022448"/>
    </source>
</evidence>
<dbReference type="Gene3D" id="1.20.810.10">
    <property type="entry name" value="Cytochrome Bc1 Complex, Chain C"/>
    <property type="match status" value="1"/>
</dbReference>
<evidence type="ECO:0000256" key="17">
    <source>
        <dbReference type="ARBA" id="ARBA00029568"/>
    </source>
</evidence>
<dbReference type="GO" id="GO:0046872">
    <property type="term" value="F:metal ion binding"/>
    <property type="evidence" value="ECO:0007669"/>
    <property type="project" value="UniProtKB-KW"/>
</dbReference>
<keyword evidence="14" id="KW-0408">Iron</keyword>
<keyword evidence="9 19" id="KW-0812">Transmembrane</keyword>
<keyword evidence="22" id="KW-1185">Reference proteome</keyword>
<dbReference type="InterPro" id="IPR027387">
    <property type="entry name" value="Cytb/b6-like_sf"/>
</dbReference>
<dbReference type="SUPFAM" id="SSF81342">
    <property type="entry name" value="Transmembrane di-heme cytochromes"/>
    <property type="match status" value="1"/>
</dbReference>
<feature type="transmembrane region" description="Helical" evidence="19">
    <location>
        <begin position="381"/>
        <end position="399"/>
    </location>
</feature>